<dbReference type="EMBL" id="BOQM01000024">
    <property type="protein sequence ID" value="GIM86439.1"/>
    <property type="molecule type" value="Genomic_DNA"/>
</dbReference>
<dbReference type="Proteomes" id="UP000315983">
    <property type="component" value="Unassembled WGS sequence"/>
</dbReference>
<evidence type="ECO:0000256" key="1">
    <source>
        <dbReference type="ARBA" id="ARBA00007689"/>
    </source>
</evidence>
<dbReference type="InterPro" id="IPR011008">
    <property type="entry name" value="Dimeric_a/b-barrel"/>
</dbReference>
<keyword evidence="6" id="KW-1185">Reference proteome</keyword>
<dbReference type="GeneID" id="93773899"/>
<dbReference type="EMBL" id="VFOL01000001">
    <property type="protein sequence ID" value="TQL39521.1"/>
    <property type="molecule type" value="Genomic_DNA"/>
</dbReference>
<dbReference type="InterPro" id="IPR005545">
    <property type="entry name" value="YCII"/>
</dbReference>
<name>A0A542XUK8_SALAC</name>
<dbReference type="SUPFAM" id="SSF54909">
    <property type="entry name" value="Dimeric alpha+beta barrel"/>
    <property type="match status" value="1"/>
</dbReference>
<reference evidence="3 6" key="2">
    <citation type="submission" date="2021-03" db="EMBL/GenBank/DDBJ databases">
        <title>Whole genome shotgun sequence of Salinispora arenicola NBRC 105043.</title>
        <authorList>
            <person name="Komaki H."/>
            <person name="Tamura T."/>
        </authorList>
    </citation>
    <scope>NUCLEOTIDE SEQUENCE [LARGE SCALE GENOMIC DNA]</scope>
    <source>
        <strain evidence="3 6">NBRC 105043</strain>
    </source>
</reference>
<protein>
    <submittedName>
        <fullName evidence="4">Uncharacterized protein YciI</fullName>
    </submittedName>
</protein>
<accession>A0A542XUK8</accession>
<dbReference type="Proteomes" id="UP000677457">
    <property type="component" value="Unassembled WGS sequence"/>
</dbReference>
<comment type="caution">
    <text evidence="4">The sequence shown here is derived from an EMBL/GenBank/DDBJ whole genome shotgun (WGS) entry which is preliminary data.</text>
</comment>
<organism evidence="4 5">
    <name type="scientific">Salinispora arenicola</name>
    <dbReference type="NCBI Taxonomy" id="168697"/>
    <lineage>
        <taxon>Bacteria</taxon>
        <taxon>Bacillati</taxon>
        <taxon>Actinomycetota</taxon>
        <taxon>Actinomycetes</taxon>
        <taxon>Micromonosporales</taxon>
        <taxon>Micromonosporaceae</taxon>
        <taxon>Salinispora</taxon>
    </lineage>
</organism>
<gene>
    <name evidence="4" type="ORF">FB564_4781</name>
    <name evidence="3" type="ORF">Sar04_31750</name>
</gene>
<sequence length="103" mass="11108">MTDTPSTSVVLVYAGPAWDRTQPIHRQRNAPGHMRHMRDQVASGVAIVAGPMHDVTGKLEGDLLGVVIYDRPVPEATKIANADPAVAGGQLRIEVRPLHRVTV</sequence>
<reference evidence="4 5" key="1">
    <citation type="submission" date="2019-06" db="EMBL/GenBank/DDBJ databases">
        <title>Sequencing the genomes of 1000 actinobacteria strains.</title>
        <authorList>
            <person name="Klenk H.-P."/>
        </authorList>
    </citation>
    <scope>NUCLEOTIDE SEQUENCE [LARGE SCALE GENOMIC DNA]</scope>
    <source>
        <strain evidence="4 5">DSM 44819</strain>
    </source>
</reference>
<evidence type="ECO:0000313" key="6">
    <source>
        <dbReference type="Proteomes" id="UP000677457"/>
    </source>
</evidence>
<evidence type="ECO:0000259" key="2">
    <source>
        <dbReference type="Pfam" id="PF03795"/>
    </source>
</evidence>
<dbReference type="Pfam" id="PF03795">
    <property type="entry name" value="YCII"/>
    <property type="match status" value="1"/>
</dbReference>
<proteinExistence type="inferred from homology"/>
<evidence type="ECO:0000313" key="3">
    <source>
        <dbReference type="EMBL" id="GIM86439.1"/>
    </source>
</evidence>
<evidence type="ECO:0000313" key="5">
    <source>
        <dbReference type="Proteomes" id="UP000315983"/>
    </source>
</evidence>
<feature type="domain" description="YCII-related" evidence="2">
    <location>
        <begin position="25"/>
        <end position="94"/>
    </location>
</feature>
<evidence type="ECO:0000313" key="4">
    <source>
        <dbReference type="EMBL" id="TQL39521.1"/>
    </source>
</evidence>
<comment type="similarity">
    <text evidence="1">Belongs to the YciI family.</text>
</comment>
<dbReference type="AlphaFoldDB" id="A0A542XUK8"/>
<dbReference type="RefSeq" id="WP_249039866.1">
    <property type="nucleotide sequence ID" value="NZ_BOQM01000024.1"/>
</dbReference>
<dbReference type="Gene3D" id="3.30.70.1060">
    <property type="entry name" value="Dimeric alpha+beta barrel"/>
    <property type="match status" value="1"/>
</dbReference>